<name>A0A3P3VJC4_9GAMM</name>
<dbReference type="PANTHER" id="PTHR10434">
    <property type="entry name" value="1-ACYL-SN-GLYCEROL-3-PHOSPHATE ACYLTRANSFERASE"/>
    <property type="match status" value="1"/>
</dbReference>
<dbReference type="CDD" id="cd07989">
    <property type="entry name" value="LPLAT_AGPAT-like"/>
    <property type="match status" value="1"/>
</dbReference>
<feature type="domain" description="Phospholipid/glycerol acyltransferase" evidence="5">
    <location>
        <begin position="89"/>
        <end position="204"/>
    </location>
</feature>
<evidence type="ECO:0000313" key="6">
    <source>
        <dbReference type="EMBL" id="RRJ82782.1"/>
    </source>
</evidence>
<dbReference type="SMART" id="SM00563">
    <property type="entry name" value="PlsC"/>
    <property type="match status" value="1"/>
</dbReference>
<keyword evidence="3 6" id="KW-0012">Acyltransferase</keyword>
<evidence type="ECO:0000256" key="4">
    <source>
        <dbReference type="SAM" id="Phobius"/>
    </source>
</evidence>
<evidence type="ECO:0000259" key="5">
    <source>
        <dbReference type="SMART" id="SM00563"/>
    </source>
</evidence>
<dbReference type="SUPFAM" id="SSF69593">
    <property type="entry name" value="Glycerol-3-phosphate (1)-acyltransferase"/>
    <property type="match status" value="1"/>
</dbReference>
<evidence type="ECO:0000256" key="3">
    <source>
        <dbReference type="ARBA" id="ARBA00023315"/>
    </source>
</evidence>
<organism evidence="6 7">
    <name type="scientific">Aestuariirhabdus litorea</name>
    <dbReference type="NCBI Taxonomy" id="2528527"/>
    <lineage>
        <taxon>Bacteria</taxon>
        <taxon>Pseudomonadati</taxon>
        <taxon>Pseudomonadota</taxon>
        <taxon>Gammaproteobacteria</taxon>
        <taxon>Oceanospirillales</taxon>
        <taxon>Aestuariirhabdaceae</taxon>
        <taxon>Aestuariirhabdus</taxon>
    </lineage>
</organism>
<dbReference type="InterPro" id="IPR002123">
    <property type="entry name" value="Plipid/glycerol_acylTrfase"/>
</dbReference>
<dbReference type="PANTHER" id="PTHR10434:SF66">
    <property type="entry name" value="PHOSPHOLIPID_GLYCEROL ACYLTRANSFERASE DOMAIN-CONTAINING PROTEIN"/>
    <property type="match status" value="1"/>
</dbReference>
<sequence length="272" mass="30481">MRWLPAIDWLWRLIATAMGFSLFGLGALLLALLCFPLINLLSRDSGVRKRRVKRLINLTFRTFTRIVTLLGVFRVEFAGTDRLRSDRGCLIIANHPSLVDFVLLGSQVPDCDCIVKQALWSNPFLKGVVSAADYLPNSTGPAMIERCRQRLAAGERLIVFPEGTRTEPGQAVTLNRGAANIAVRTGRPIRLVHIHCQPPVFTRNTPWYRIPAQQPRFRIEVGALIDPQPLIDQSPSLAVAARTLTRELQQQLNRPLQREAEQRGQAHGLSVQ</sequence>
<reference evidence="6 7" key="1">
    <citation type="submission" date="2018-08" db="EMBL/GenBank/DDBJ databases">
        <authorList>
            <person name="Khan S.A."/>
        </authorList>
    </citation>
    <scope>NUCLEOTIDE SEQUENCE [LARGE SCALE GENOMIC DNA]</scope>
    <source>
        <strain evidence="6 7">GTF-13</strain>
    </source>
</reference>
<evidence type="ECO:0000256" key="1">
    <source>
        <dbReference type="ARBA" id="ARBA00005189"/>
    </source>
</evidence>
<reference evidence="6 7" key="2">
    <citation type="submission" date="2018-12" db="EMBL/GenBank/DDBJ databases">
        <title>Simiduia agarivorans gen. nov., sp. nov., a marine, agarolytic bacterium isolated from shallow coastal water from Keelung, Taiwan.</title>
        <authorList>
            <person name="Shieh W.Y."/>
        </authorList>
    </citation>
    <scope>NUCLEOTIDE SEQUENCE [LARGE SCALE GENOMIC DNA]</scope>
    <source>
        <strain evidence="6 7">GTF-13</strain>
    </source>
</reference>
<keyword evidence="2 6" id="KW-0808">Transferase</keyword>
<proteinExistence type="predicted"/>
<keyword evidence="4" id="KW-0472">Membrane</keyword>
<feature type="transmembrane region" description="Helical" evidence="4">
    <location>
        <begin position="20"/>
        <end position="41"/>
    </location>
</feature>
<dbReference type="GO" id="GO:0003841">
    <property type="term" value="F:1-acylglycerol-3-phosphate O-acyltransferase activity"/>
    <property type="evidence" value="ECO:0007669"/>
    <property type="project" value="TreeGrafter"/>
</dbReference>
<dbReference type="Pfam" id="PF01553">
    <property type="entry name" value="Acyltransferase"/>
    <property type="match status" value="1"/>
</dbReference>
<gene>
    <name evidence="6" type="ORF">D0544_13075</name>
</gene>
<dbReference type="AlphaFoldDB" id="A0A3P3VJC4"/>
<dbReference type="GO" id="GO:0006654">
    <property type="term" value="P:phosphatidic acid biosynthetic process"/>
    <property type="evidence" value="ECO:0007669"/>
    <property type="project" value="TreeGrafter"/>
</dbReference>
<dbReference type="Proteomes" id="UP000280792">
    <property type="component" value="Unassembled WGS sequence"/>
</dbReference>
<evidence type="ECO:0000256" key="2">
    <source>
        <dbReference type="ARBA" id="ARBA00022679"/>
    </source>
</evidence>
<comment type="caution">
    <text evidence="6">The sequence shown here is derived from an EMBL/GenBank/DDBJ whole genome shotgun (WGS) entry which is preliminary data.</text>
</comment>
<keyword evidence="4" id="KW-0812">Transmembrane</keyword>
<protein>
    <submittedName>
        <fullName evidence="6">1-acyl-sn-glycerol-3-phosphate acyltransferase</fullName>
    </submittedName>
</protein>
<dbReference type="EMBL" id="QWEZ01000002">
    <property type="protein sequence ID" value="RRJ82782.1"/>
    <property type="molecule type" value="Genomic_DNA"/>
</dbReference>
<comment type="pathway">
    <text evidence="1">Lipid metabolism.</text>
</comment>
<dbReference type="RefSeq" id="WP_125018302.1">
    <property type="nucleotide sequence ID" value="NZ_QWEZ01000002.1"/>
</dbReference>
<accession>A0A3P3VJC4</accession>
<keyword evidence="7" id="KW-1185">Reference proteome</keyword>
<keyword evidence="4" id="KW-1133">Transmembrane helix</keyword>
<evidence type="ECO:0000313" key="7">
    <source>
        <dbReference type="Proteomes" id="UP000280792"/>
    </source>
</evidence>